<feature type="region of interest" description="Disordered" evidence="1">
    <location>
        <begin position="372"/>
        <end position="397"/>
    </location>
</feature>
<keyword evidence="2" id="KW-1185">Reference proteome</keyword>
<dbReference type="SUPFAM" id="SSF48371">
    <property type="entry name" value="ARM repeat"/>
    <property type="match status" value="1"/>
</dbReference>
<evidence type="ECO:0000256" key="1">
    <source>
        <dbReference type="SAM" id="MobiDB-lite"/>
    </source>
</evidence>
<proteinExistence type="predicted"/>
<dbReference type="Gene3D" id="1.25.10.10">
    <property type="entry name" value="Leucine-rich Repeat Variant"/>
    <property type="match status" value="1"/>
</dbReference>
<evidence type="ECO:0000313" key="3">
    <source>
        <dbReference type="RefSeq" id="XP_039120848.1"/>
    </source>
</evidence>
<dbReference type="RefSeq" id="XP_039120848.1">
    <property type="nucleotide sequence ID" value="XM_039264914.1"/>
</dbReference>
<protein>
    <submittedName>
        <fullName evidence="3">U-box domain-containing protein 7-like</fullName>
    </submittedName>
</protein>
<accession>A0AB40B0I1</accession>
<evidence type="ECO:0000313" key="2">
    <source>
        <dbReference type="Proteomes" id="UP001515500"/>
    </source>
</evidence>
<dbReference type="InterPro" id="IPR016024">
    <property type="entry name" value="ARM-type_fold"/>
</dbReference>
<name>A0AB40B0I1_DIOCR</name>
<dbReference type="InterPro" id="IPR011989">
    <property type="entry name" value="ARM-like"/>
</dbReference>
<dbReference type="GeneID" id="120257446"/>
<gene>
    <name evidence="3" type="primary">LOC120257446</name>
</gene>
<organism evidence="2 3">
    <name type="scientific">Dioscorea cayennensis subsp. rotundata</name>
    <name type="common">White Guinea yam</name>
    <name type="synonym">Dioscorea rotundata</name>
    <dbReference type="NCBI Taxonomy" id="55577"/>
    <lineage>
        <taxon>Eukaryota</taxon>
        <taxon>Viridiplantae</taxon>
        <taxon>Streptophyta</taxon>
        <taxon>Embryophyta</taxon>
        <taxon>Tracheophyta</taxon>
        <taxon>Spermatophyta</taxon>
        <taxon>Magnoliopsida</taxon>
        <taxon>Liliopsida</taxon>
        <taxon>Dioscoreales</taxon>
        <taxon>Dioscoreaceae</taxon>
        <taxon>Dioscorea</taxon>
    </lineage>
</organism>
<dbReference type="PANTHER" id="PTHR46700">
    <property type="entry name" value="ARM REPEAT SUPERFAMILY PROTEIN"/>
    <property type="match status" value="1"/>
</dbReference>
<dbReference type="AlphaFoldDB" id="A0AB40B0I1"/>
<reference evidence="3" key="1">
    <citation type="submission" date="2025-08" db="UniProtKB">
        <authorList>
            <consortium name="RefSeq"/>
        </authorList>
    </citation>
    <scope>IDENTIFICATION</scope>
</reference>
<sequence length="441" mass="48363">MSKSQTHLSNNKTNNNSLLQLLLQSFTNFLKCIPSSSPQTNNNSNTIQNTTTTITSMPSESKFTISVQKRTVQSSVKQLHFGGWDEKKVAAKEIKRLAGEGHSTKKLLAELGVITSLVLMLVESTDDHLRCLAIDALIELAKGTFRNKALIVEAGLVAKLPNIIIATQEEEQEEDSSTIVKLKLATLLQSISSLTKTHISITPQTILPFLTTILTTPTKLDPNLKLKCLSTLYNLSTKLETLNLVSSSVPLVHALLTLSLHDQSELAVAILANLVLSSRGKKAIEDDPMVPQALIDIITWHDKPMGQELVMYILMVLANGSSAQRMKMRGLGIVPLLLEVALLGSSALAQKRALKMLEWFKDESRVVQMGVHSGPQEDRFSDPAGTSSSSPEESRRAVRRLVRQSLHQNIKMMTRRGNGSQGSTSLVKSLVVNRSSKSLPY</sequence>
<dbReference type="PANTHER" id="PTHR46700:SF2">
    <property type="entry name" value="ARM REPEAT SUPERFAMILY PROTEIN"/>
    <property type="match status" value="1"/>
</dbReference>
<dbReference type="Proteomes" id="UP001515500">
    <property type="component" value="Unplaced"/>
</dbReference>